<dbReference type="PANTHER" id="PTHR43308:SF5">
    <property type="entry name" value="S-LAYER PROTEIN _ PEPTIDOGLYCAN ENDO-BETA-N-ACETYLGLUCOSAMINIDASE"/>
    <property type="match status" value="1"/>
</dbReference>
<feature type="domain" description="CBM6" evidence="4">
    <location>
        <begin position="586"/>
        <end position="703"/>
    </location>
</feature>
<dbReference type="Pfam" id="PF16990">
    <property type="entry name" value="CBM_35"/>
    <property type="match status" value="2"/>
</dbReference>
<dbReference type="InterPro" id="IPR013780">
    <property type="entry name" value="Glyco_hydro_b"/>
</dbReference>
<keyword evidence="7" id="KW-1185">Reference proteome</keyword>
<dbReference type="Gene3D" id="2.60.40.1180">
    <property type="entry name" value="Golgi alpha-mannosidase II"/>
    <property type="match status" value="1"/>
</dbReference>
<feature type="domain" description="SLH" evidence="5">
    <location>
        <begin position="2069"/>
        <end position="2132"/>
    </location>
</feature>
<dbReference type="InterPro" id="IPR013783">
    <property type="entry name" value="Ig-like_fold"/>
</dbReference>
<reference evidence="7" key="1">
    <citation type="journal article" date="2019" name="Int. J. Syst. Evol. Microbiol.">
        <title>The Global Catalogue of Microorganisms (GCM) 10K type strain sequencing project: providing services to taxonomists for standard genome sequencing and annotation.</title>
        <authorList>
            <consortium name="The Broad Institute Genomics Platform"/>
            <consortium name="The Broad Institute Genome Sequencing Center for Infectious Disease"/>
            <person name="Wu L."/>
            <person name="Ma J."/>
        </authorList>
    </citation>
    <scope>NUCLEOTIDE SEQUENCE [LARGE SCALE GENOMIC DNA]</scope>
    <source>
        <strain evidence="7">KCTC 33676</strain>
    </source>
</reference>
<dbReference type="PANTHER" id="PTHR43308">
    <property type="entry name" value="OUTER MEMBRANE PROTEIN ALPHA-RELATED"/>
    <property type="match status" value="1"/>
</dbReference>
<dbReference type="SUPFAM" id="SSF49785">
    <property type="entry name" value="Galactose-binding domain-like"/>
    <property type="match status" value="7"/>
</dbReference>
<dbReference type="Proteomes" id="UP001597497">
    <property type="component" value="Unassembled WGS sequence"/>
</dbReference>
<name>A0ABW5R996_9BACL</name>
<dbReference type="InterPro" id="IPR051465">
    <property type="entry name" value="Cell_Envelope_Struct_Comp"/>
</dbReference>
<organism evidence="6 7">
    <name type="scientific">Marinicrinis sediminis</name>
    <dbReference type="NCBI Taxonomy" id="1652465"/>
    <lineage>
        <taxon>Bacteria</taxon>
        <taxon>Bacillati</taxon>
        <taxon>Bacillota</taxon>
        <taxon>Bacilli</taxon>
        <taxon>Bacillales</taxon>
        <taxon>Paenibacillaceae</taxon>
    </lineage>
</organism>
<feature type="domain" description="SLH" evidence="5">
    <location>
        <begin position="2007"/>
        <end position="2067"/>
    </location>
</feature>
<dbReference type="Gene3D" id="2.60.120.260">
    <property type="entry name" value="Galactose-binding domain-like"/>
    <property type="match status" value="8"/>
</dbReference>
<dbReference type="Pfam" id="PF03422">
    <property type="entry name" value="CBM_6"/>
    <property type="match status" value="1"/>
</dbReference>
<gene>
    <name evidence="6" type="ORF">ACFSUC_06890</name>
</gene>
<proteinExistence type="inferred from homology"/>
<dbReference type="RefSeq" id="WP_379928783.1">
    <property type="nucleotide sequence ID" value="NZ_JBHUMM010000010.1"/>
</dbReference>
<comment type="caution">
    <text evidence="6">The sequence shown here is derived from an EMBL/GenBank/DDBJ whole genome shotgun (WGS) entry which is preliminary data.</text>
</comment>
<dbReference type="Gene3D" id="2.60.40.10">
    <property type="entry name" value="Immunoglobulins"/>
    <property type="match status" value="1"/>
</dbReference>
<feature type="domain" description="CBM6" evidence="4">
    <location>
        <begin position="453"/>
        <end position="580"/>
    </location>
</feature>
<accession>A0ABW5R996</accession>
<evidence type="ECO:0000259" key="4">
    <source>
        <dbReference type="PROSITE" id="PS51175"/>
    </source>
</evidence>
<dbReference type="InterPro" id="IPR008979">
    <property type="entry name" value="Galactose-bd-like_sf"/>
</dbReference>
<feature type="domain" description="SLH" evidence="5">
    <location>
        <begin position="2144"/>
        <end position="2203"/>
    </location>
</feature>
<feature type="domain" description="CBM6" evidence="4">
    <location>
        <begin position="1323"/>
        <end position="1443"/>
    </location>
</feature>
<dbReference type="EMBL" id="JBHUMM010000010">
    <property type="protein sequence ID" value="MFD2671330.1"/>
    <property type="molecule type" value="Genomic_DNA"/>
</dbReference>
<evidence type="ECO:0000313" key="7">
    <source>
        <dbReference type="Proteomes" id="UP001597497"/>
    </source>
</evidence>
<evidence type="ECO:0000259" key="5">
    <source>
        <dbReference type="PROSITE" id="PS51272"/>
    </source>
</evidence>
<dbReference type="PROSITE" id="PS51175">
    <property type="entry name" value="CBM6"/>
    <property type="match status" value="3"/>
</dbReference>
<dbReference type="InterPro" id="IPR001119">
    <property type="entry name" value="SLH_dom"/>
</dbReference>
<evidence type="ECO:0000313" key="6">
    <source>
        <dbReference type="EMBL" id="MFD2671330.1"/>
    </source>
</evidence>
<dbReference type="Pfam" id="PF13199">
    <property type="entry name" value="Glyco_hydro_66"/>
    <property type="match status" value="2"/>
</dbReference>
<dbReference type="Gene3D" id="3.20.20.80">
    <property type="entry name" value="Glycosidases"/>
    <property type="match status" value="2"/>
</dbReference>
<dbReference type="InterPro" id="IPR005084">
    <property type="entry name" value="CBM6"/>
</dbReference>
<dbReference type="PROSITE" id="PS51272">
    <property type="entry name" value="SLH"/>
    <property type="match status" value="3"/>
</dbReference>
<keyword evidence="6" id="KW-0378">Hydrolase</keyword>
<dbReference type="GO" id="GO:0016787">
    <property type="term" value="F:hydrolase activity"/>
    <property type="evidence" value="ECO:0007669"/>
    <property type="project" value="UniProtKB-KW"/>
</dbReference>
<dbReference type="Pfam" id="PF00395">
    <property type="entry name" value="SLH"/>
    <property type="match status" value="3"/>
</dbReference>
<dbReference type="InterPro" id="IPR025092">
    <property type="entry name" value="Glyco_hydro_66"/>
</dbReference>
<evidence type="ECO:0000256" key="2">
    <source>
        <dbReference type="ARBA" id="ARBA00022729"/>
    </source>
</evidence>
<sequence>MKKRTWIASLTAGMLALQLAIPMPEVRGERTTNAPVSIQAVQAQLPDQPIHKLVGAKARYAPNEEVQMTLTLDNQMNWQGTLHVEVYHIQHLVATGTKPIQMVANTQPELTFTWEPPGTDFRGYLVKAYVEGREDEFVTAAVDVSSDWTRYPRYGYTTEFPQESQQQSDEKFKELSQEYYLNGYQFYDWMWRHDVSVYSETDAEGKPVLDADGNFISAPIDEETAYMDLLGRYLYPLTVKQQVTSAQKYGSAAMAYQMNYAAREHYEDFGVQREWGLYRKNATFPNPDPVKFQEGYFFDWVTPPTALYLQDPGNPEWQAYITKEFNRAANEFGFDGMHLDQWGWWDGGFLYDYFGNERYFSLDYDALINAVKNALETNNPEQSDVTFNMVGGNGGYSEVPKPSTLTDFDYSEIWQDMDLYRDLKKVINDTRLSNGGKAMVIAAYMNYKQAAGQHYDAADVQDVPRTVVFQSRIAHIPGWVGDFGKKDEDQIVWTVDAAQAGTAELKLVYGHGNDSGYPEGRLTVNGTVAASQIAFDQQTGWGNPTAEAVVSVELQAGSNEIRLQLNTSDKWLNIDSLMVKQGAMEQIYEAEYAELISSKIDKVGHVYYFETDGDYVSFHVEADAAGNYPLVFHYGIEQQPVMRELTVNGQAYGNLYFESTGDWEAFEALTVPDVPLQAGTNTIELKVNGINDQGMKLDALQLGAQYYEAENAAYGWNPTQQAQIQTQEGTVLRNYVTQVKQSPDWISFPIEDEQAASAVLKYASSNTPQVDVTVNGAVYGQPLDLSSTGGWGSEGRWQLEPLPFVNEPGTDTLRLTMKSSGQFMDVDGLFLNPQEVLVSDSSKVSTQGTMSVNESQANTDDFNGANGNAITFDVDAAQSGTQTIMLWYRTGTDNTTGTLNVNGTDMPVAFANNGWYGGDWWGTVEVQANLNAGSNSLTLTLDRADTYLNLHGVVAGLKLEAEAAETGKNGVQTQPTFIGDFGQSGDAATFAVTHDTNETVALDWIYQADEALTYEIEVNGQLQSVTFPATDGAWSTLTMNPSLIAGSNTILMKPQQTLSTSIRLDGWQLDGNQIEAETALQQAQGQATTASEPGEVGYVYDFAQKGDFLKVSTDATSTSGVKLLTIYYKNEGLSTKRAIYVNGKKAGLITLEPAADWTAVQMPIYLDQADSESVILIKQEQEDAQAVAIDRFELEGLSYEAEAGTTGWEPVVAPVGEISTSPGKTDNHGNTGQTVRFMVEAREDLDKMTFTYRSGNNPVFDILVDGEIVLDDITFGATPGGWNGGMGEKTVDVPLTTGSHTVDLVMVTQGQYVNLDSLIVGETEYEAEDAQLFPVDHGMTVSRGVVEGFQDEGDFIDFTVQMEEAGTYTLDWAYLNQATSGRTAVRTVTVNDTWTEEVVFQNDTQWQLLSQTGVPLQDGLNTITIQVADRDDDGVKLDYLQIGTKKLHAEKAGFVPPMTIYKDVITNFGHPGDEVTFDIELDRAGETSLIFTYSNEGATATRTLYIDGEPVLGSDGKPVKIWFSATENKDAFNEDIYYIVPHLESGAHEVTLKYEEDDKGSINLRKMTVGFFDEPSVRLMDAGLAAMGATHIELGTAEDITEGPNMLAHEYYPNRSKKMTASLKAAMKEYYKFFAAYENILFDSVEDTQAQISVTDRDGQMLPVSSDGSKQSLWTIVRENTTNTGFEQVELIHLINLLNNDDNWRNEANEPQTQEQLRVRYETGITAADAPNLAVHAATPDRNQGLMQELTFVWEGSELVIDVPELSYWTMLVLDYEPDSVAVSSLFDSVTQPGNPRSGGGSDRDDDADQDGDEDEEDLEEEQEVRVIRAEDLKPNAKGRIVITLQEQQRKVRMPAEIVTALSDREEVEWQAGKRTVVLTGKQLKDMLRAGGNELQEKTSLLMEMKPETGAHADKLSVSFGGKTRIQQLDAWSVSMELVQEDGTVTVVQEDVKLGYRFDNPDVTGADYLIGLYRYDDQKNKWLFTAPWKEGQSMPVVQDTTYALLHVEVAYEDLQAADWSHEAVQVLSARGIVNGDTAGRFLPEQATTRAQFAVLLAGLLNLDTGKAGTVTAFDDVATDSWYAGAVQAASEAGLVYGRGEGQFDPQGLLTREEMVALMVRAWHYANASEMSEPFSEKSDTQGLRALFSDGDVISDWAQSAIMEAYQLGLVKGNADGTFEPEDPSKRKEGAQMLYNWIRQLEDN</sequence>
<feature type="compositionally biased region" description="Acidic residues" evidence="3">
    <location>
        <begin position="1804"/>
        <end position="1823"/>
    </location>
</feature>
<feature type="region of interest" description="Disordered" evidence="3">
    <location>
        <begin position="1787"/>
        <end position="1824"/>
    </location>
</feature>
<evidence type="ECO:0000256" key="3">
    <source>
        <dbReference type="SAM" id="MobiDB-lite"/>
    </source>
</evidence>
<keyword evidence="2" id="KW-0732">Signal</keyword>
<comment type="similarity">
    <text evidence="1">Belongs to the glycosyl hydrolase 66 family.</text>
</comment>
<protein>
    <submittedName>
        <fullName evidence="6">Glycoside hydrolase family 66 protein</fullName>
    </submittedName>
</protein>
<evidence type="ECO:0000256" key="1">
    <source>
        <dbReference type="ARBA" id="ARBA00010837"/>
    </source>
</evidence>